<name>A0A839T522_AZOMA</name>
<gene>
    <name evidence="2" type="ORF">FHR87_002280</name>
</gene>
<protein>
    <submittedName>
        <fullName evidence="2">Twitching motility protein PilI</fullName>
    </submittedName>
</protein>
<reference evidence="2 3" key="1">
    <citation type="submission" date="2020-08" db="EMBL/GenBank/DDBJ databases">
        <title>Genomic Encyclopedia of Type Strains, Phase III (KMG-III): the genomes of soil and plant-associated and newly described type strains.</title>
        <authorList>
            <person name="Whitman W."/>
        </authorList>
    </citation>
    <scope>NUCLEOTIDE SEQUENCE [LARGE SCALE GENOMIC DNA]</scope>
    <source>
        <strain evidence="2 3">CECT 4462</strain>
    </source>
</reference>
<evidence type="ECO:0000313" key="2">
    <source>
        <dbReference type="EMBL" id="MBB3103870.1"/>
    </source>
</evidence>
<dbReference type="RefSeq" id="WP_183166784.1">
    <property type="nucleotide sequence ID" value="NZ_JACHXI010000010.1"/>
</dbReference>
<dbReference type="PANTHER" id="PTHR22617:SF43">
    <property type="entry name" value="PROTEIN PILI"/>
    <property type="match status" value="1"/>
</dbReference>
<dbReference type="EMBL" id="JACHXI010000010">
    <property type="protein sequence ID" value="MBB3103870.1"/>
    <property type="molecule type" value="Genomic_DNA"/>
</dbReference>
<dbReference type="GO" id="GO:0006935">
    <property type="term" value="P:chemotaxis"/>
    <property type="evidence" value="ECO:0007669"/>
    <property type="project" value="InterPro"/>
</dbReference>
<dbReference type="GO" id="GO:0005829">
    <property type="term" value="C:cytosol"/>
    <property type="evidence" value="ECO:0007669"/>
    <property type="project" value="TreeGrafter"/>
</dbReference>
<accession>A0A839T522</accession>
<dbReference type="PANTHER" id="PTHR22617">
    <property type="entry name" value="CHEMOTAXIS SENSOR HISTIDINE KINASE-RELATED"/>
    <property type="match status" value="1"/>
</dbReference>
<dbReference type="Gene3D" id="2.30.30.40">
    <property type="entry name" value="SH3 Domains"/>
    <property type="match status" value="1"/>
</dbReference>
<sequence>MTDTDPVTGDSPTPFQRLKGIDSRCRALAAGLPLRQNATHTWGGIGFRMGERFYVAPLEEIGEILREPRYTPLPGVKSWVRGVANVRGRLLPVIDLCRYFGFELSSAYRQRRTMVLESGGVFAGLIVDEVLGMQHFPVEAFSEHPPAVEASIQPFLHGAFRREQFWLVFSPYALARHQDFLNVGL</sequence>
<dbReference type="InterPro" id="IPR036061">
    <property type="entry name" value="CheW-like_dom_sf"/>
</dbReference>
<organism evidence="2 3">
    <name type="scientific">Azomonas macrocytogenes</name>
    <name type="common">Azotobacter macrocytogenes</name>
    <dbReference type="NCBI Taxonomy" id="69962"/>
    <lineage>
        <taxon>Bacteria</taxon>
        <taxon>Pseudomonadati</taxon>
        <taxon>Pseudomonadota</taxon>
        <taxon>Gammaproteobacteria</taxon>
        <taxon>Pseudomonadales</taxon>
        <taxon>Pseudomonadaceae</taxon>
        <taxon>Azomonas</taxon>
    </lineage>
</organism>
<dbReference type="InterPro" id="IPR002545">
    <property type="entry name" value="CheW-lke_dom"/>
</dbReference>
<evidence type="ECO:0000313" key="3">
    <source>
        <dbReference type="Proteomes" id="UP000549250"/>
    </source>
</evidence>
<dbReference type="PROSITE" id="PS50851">
    <property type="entry name" value="CHEW"/>
    <property type="match status" value="1"/>
</dbReference>
<dbReference type="SUPFAM" id="SSF50341">
    <property type="entry name" value="CheW-like"/>
    <property type="match status" value="1"/>
</dbReference>
<dbReference type="Proteomes" id="UP000549250">
    <property type="component" value="Unassembled WGS sequence"/>
</dbReference>
<comment type="caution">
    <text evidence="2">The sequence shown here is derived from an EMBL/GenBank/DDBJ whole genome shotgun (WGS) entry which is preliminary data.</text>
</comment>
<proteinExistence type="predicted"/>
<dbReference type="SMART" id="SM00260">
    <property type="entry name" value="CheW"/>
    <property type="match status" value="1"/>
</dbReference>
<dbReference type="GO" id="GO:0007165">
    <property type="term" value="P:signal transduction"/>
    <property type="evidence" value="ECO:0007669"/>
    <property type="project" value="InterPro"/>
</dbReference>
<dbReference type="AlphaFoldDB" id="A0A839T522"/>
<dbReference type="Pfam" id="PF01584">
    <property type="entry name" value="CheW"/>
    <property type="match status" value="1"/>
</dbReference>
<evidence type="ECO:0000259" key="1">
    <source>
        <dbReference type="PROSITE" id="PS50851"/>
    </source>
</evidence>
<dbReference type="Gene3D" id="2.40.50.180">
    <property type="entry name" value="CheA-289, Domain 4"/>
    <property type="match status" value="1"/>
</dbReference>
<dbReference type="InterPro" id="IPR039315">
    <property type="entry name" value="CheW"/>
</dbReference>
<keyword evidence="3" id="KW-1185">Reference proteome</keyword>
<feature type="domain" description="CheW-like" evidence="1">
    <location>
        <begin position="41"/>
        <end position="180"/>
    </location>
</feature>